<evidence type="ECO:0000313" key="8">
    <source>
        <dbReference type="EMBL" id="KAF6267858.1"/>
    </source>
</evidence>
<protein>
    <recommendedName>
        <fullName evidence="7">Sulfatase N-terminal domain-containing protein</fullName>
    </recommendedName>
</protein>
<evidence type="ECO:0000256" key="2">
    <source>
        <dbReference type="ARBA" id="ARBA00008779"/>
    </source>
</evidence>
<sequence>MTLRRRWASLSWMWLLLTVGRSQRADDDKPNIVLIMADDYGIGDLGCYGNDTIRTPNIDSLARDGVQLTQHIAADSMCTPSRSAFLTGRYPIRTGMVSDGNYRVLMSLAAPVGLPRNETTFAQLAKEQGYSTAMMGQDVL</sequence>
<evidence type="ECO:0000256" key="4">
    <source>
        <dbReference type="ARBA" id="ARBA00022801"/>
    </source>
</evidence>
<dbReference type="GO" id="GO:0004065">
    <property type="term" value="F:arylsulfatase activity"/>
    <property type="evidence" value="ECO:0007669"/>
    <property type="project" value="TreeGrafter"/>
</dbReference>
<keyword evidence="4" id="KW-0378">Hydrolase</keyword>
<dbReference type="InterPro" id="IPR024607">
    <property type="entry name" value="Sulfatase_CS"/>
</dbReference>
<dbReference type="PANTHER" id="PTHR42693">
    <property type="entry name" value="ARYLSULFATASE FAMILY MEMBER"/>
    <property type="match status" value="1"/>
</dbReference>
<dbReference type="Gene3D" id="3.40.720.10">
    <property type="entry name" value="Alkaline Phosphatase, subunit A"/>
    <property type="match status" value="1"/>
</dbReference>
<keyword evidence="9" id="KW-1185">Reference proteome</keyword>
<dbReference type="Pfam" id="PF00884">
    <property type="entry name" value="Sulfatase"/>
    <property type="match status" value="1"/>
</dbReference>
<dbReference type="EMBL" id="JABWUV010000050">
    <property type="protein sequence ID" value="KAF6267858.1"/>
    <property type="molecule type" value="Genomic_DNA"/>
</dbReference>
<organism evidence="8 9">
    <name type="scientific">Myotis myotis</name>
    <name type="common">Greater mouse-eared bat</name>
    <name type="synonym">Vespertilio myotis</name>
    <dbReference type="NCBI Taxonomy" id="51298"/>
    <lineage>
        <taxon>Eukaryota</taxon>
        <taxon>Metazoa</taxon>
        <taxon>Chordata</taxon>
        <taxon>Craniata</taxon>
        <taxon>Vertebrata</taxon>
        <taxon>Euteleostomi</taxon>
        <taxon>Mammalia</taxon>
        <taxon>Eutheria</taxon>
        <taxon>Laurasiatheria</taxon>
        <taxon>Chiroptera</taxon>
        <taxon>Yangochiroptera</taxon>
        <taxon>Vespertilionidae</taxon>
        <taxon>Myotis</taxon>
    </lineage>
</organism>
<proteinExistence type="inferred from homology"/>
<evidence type="ECO:0000256" key="1">
    <source>
        <dbReference type="ARBA" id="ARBA00001913"/>
    </source>
</evidence>
<comment type="caution">
    <text evidence="8">The sequence shown here is derived from an EMBL/GenBank/DDBJ whole genome shotgun (WGS) entry which is preliminary data.</text>
</comment>
<evidence type="ECO:0000256" key="5">
    <source>
        <dbReference type="ARBA" id="ARBA00022837"/>
    </source>
</evidence>
<reference evidence="8 9" key="1">
    <citation type="journal article" date="2020" name="Nature">
        <title>Six reference-quality genomes reveal evolution of bat adaptations.</title>
        <authorList>
            <person name="Jebb D."/>
            <person name="Huang Z."/>
            <person name="Pippel M."/>
            <person name="Hughes G.M."/>
            <person name="Lavrichenko K."/>
            <person name="Devanna P."/>
            <person name="Winkler S."/>
            <person name="Jermiin L.S."/>
            <person name="Skirmuntt E.C."/>
            <person name="Katzourakis A."/>
            <person name="Burkitt-Gray L."/>
            <person name="Ray D.A."/>
            <person name="Sullivan K.A.M."/>
            <person name="Roscito J.G."/>
            <person name="Kirilenko B.M."/>
            <person name="Davalos L.M."/>
            <person name="Corthals A.P."/>
            <person name="Power M.L."/>
            <person name="Jones G."/>
            <person name="Ransome R.D."/>
            <person name="Dechmann D.K.N."/>
            <person name="Locatelli A.G."/>
            <person name="Puechmaille S.J."/>
            <person name="Fedrigo O."/>
            <person name="Jarvis E.D."/>
            <person name="Hiller M."/>
            <person name="Vernes S.C."/>
            <person name="Myers E.W."/>
            <person name="Teeling E.C."/>
        </authorList>
    </citation>
    <scope>NUCLEOTIDE SEQUENCE [LARGE SCALE GENOMIC DNA]</scope>
    <source>
        <strain evidence="8">MMyoMyo1</strain>
        <tissue evidence="8">Flight muscle</tissue>
    </source>
</reference>
<comment type="similarity">
    <text evidence="2">Belongs to the sulfatase family.</text>
</comment>
<dbReference type="GO" id="GO:0046872">
    <property type="term" value="F:metal ion binding"/>
    <property type="evidence" value="ECO:0007669"/>
    <property type="project" value="UniProtKB-KW"/>
</dbReference>
<dbReference type="InterPro" id="IPR000917">
    <property type="entry name" value="Sulfatase_N"/>
</dbReference>
<evidence type="ECO:0000313" key="9">
    <source>
        <dbReference type="Proteomes" id="UP000527355"/>
    </source>
</evidence>
<comment type="cofactor">
    <cofactor evidence="1">
        <name>Ca(2+)</name>
        <dbReference type="ChEBI" id="CHEBI:29108"/>
    </cofactor>
</comment>
<dbReference type="SUPFAM" id="SSF53649">
    <property type="entry name" value="Alkaline phosphatase-like"/>
    <property type="match status" value="1"/>
</dbReference>
<dbReference type="VEuPathDB" id="HostDB:LOC118657305"/>
<feature type="signal peptide" evidence="6">
    <location>
        <begin position="1"/>
        <end position="22"/>
    </location>
</feature>
<name>A0A7J7QVA6_MYOMY</name>
<dbReference type="PROSITE" id="PS00523">
    <property type="entry name" value="SULFATASE_1"/>
    <property type="match status" value="1"/>
</dbReference>
<dbReference type="Proteomes" id="UP000527355">
    <property type="component" value="Unassembled WGS sequence"/>
</dbReference>
<dbReference type="InterPro" id="IPR017850">
    <property type="entry name" value="Alkaline_phosphatase_core_sf"/>
</dbReference>
<dbReference type="AlphaFoldDB" id="A0A7J7QVA6"/>
<feature type="chain" id="PRO_5029748341" description="Sulfatase N-terminal domain-containing protein" evidence="6">
    <location>
        <begin position="23"/>
        <end position="140"/>
    </location>
</feature>
<evidence type="ECO:0000256" key="6">
    <source>
        <dbReference type="SAM" id="SignalP"/>
    </source>
</evidence>
<accession>A0A7J7QVA6</accession>
<feature type="domain" description="Sulfatase N-terminal" evidence="7">
    <location>
        <begin position="30"/>
        <end position="136"/>
    </location>
</feature>
<gene>
    <name evidence="8" type="ORF">mMyoMyo1_011543</name>
</gene>
<evidence type="ECO:0000256" key="3">
    <source>
        <dbReference type="ARBA" id="ARBA00022723"/>
    </source>
</evidence>
<evidence type="ECO:0000259" key="7">
    <source>
        <dbReference type="Pfam" id="PF00884"/>
    </source>
</evidence>
<dbReference type="PANTHER" id="PTHR42693:SF2">
    <property type="entry name" value="ARYLSULFATASE F"/>
    <property type="match status" value="1"/>
</dbReference>
<keyword evidence="5" id="KW-0106">Calcium</keyword>
<keyword evidence="3" id="KW-0479">Metal-binding</keyword>
<keyword evidence="6" id="KW-0732">Signal</keyword>
<dbReference type="InterPro" id="IPR050738">
    <property type="entry name" value="Sulfatase"/>
</dbReference>